<dbReference type="EMBL" id="GEBQ01001977">
    <property type="protein sequence ID" value="JAT38000.1"/>
    <property type="molecule type" value="Transcribed_RNA"/>
</dbReference>
<proteinExistence type="predicted"/>
<feature type="non-terminal residue" evidence="1">
    <location>
        <position position="1"/>
    </location>
</feature>
<gene>
    <name evidence="1" type="ORF">g.547</name>
</gene>
<evidence type="ECO:0000313" key="1">
    <source>
        <dbReference type="EMBL" id="JAT38000.1"/>
    </source>
</evidence>
<reference evidence="1" key="1">
    <citation type="submission" date="2015-11" db="EMBL/GenBank/DDBJ databases">
        <title>De novo transcriptome assembly of four potential Pierce s Disease insect vectors from Arizona vineyards.</title>
        <authorList>
            <person name="Tassone E.E."/>
        </authorList>
    </citation>
    <scope>NUCLEOTIDE SEQUENCE</scope>
</reference>
<protein>
    <submittedName>
        <fullName evidence="1">Uncharacterized protein</fullName>
    </submittedName>
</protein>
<name>A0A1B6MPW1_9HEMI</name>
<accession>A0A1B6MPW1</accession>
<sequence length="154" mass="18102">KQLMSFVQEYFVPVRFPFKPYYTAGVRKLENNVKGYIGNFRITVSTAKFEWYHNNFSTFVSYEGPYAKCVPVIDLKNCGKSATHPVTYYRSSDIVIDSNVKYFTDASFVTTNVHDLTCKSGWIEWFYRKINNTKYQNDMDKQGDPMRTYFTSVF</sequence>
<dbReference type="AlphaFoldDB" id="A0A1B6MPW1"/>
<organism evidence="1">
    <name type="scientific">Graphocephala atropunctata</name>
    <dbReference type="NCBI Taxonomy" id="36148"/>
    <lineage>
        <taxon>Eukaryota</taxon>
        <taxon>Metazoa</taxon>
        <taxon>Ecdysozoa</taxon>
        <taxon>Arthropoda</taxon>
        <taxon>Hexapoda</taxon>
        <taxon>Insecta</taxon>
        <taxon>Pterygota</taxon>
        <taxon>Neoptera</taxon>
        <taxon>Paraneoptera</taxon>
        <taxon>Hemiptera</taxon>
        <taxon>Auchenorrhyncha</taxon>
        <taxon>Membracoidea</taxon>
        <taxon>Cicadellidae</taxon>
        <taxon>Cicadellinae</taxon>
        <taxon>Cicadellini</taxon>
        <taxon>Graphocephala</taxon>
    </lineage>
</organism>
<feature type="non-terminal residue" evidence="1">
    <location>
        <position position="154"/>
    </location>
</feature>